<dbReference type="Gene3D" id="2.60.120.10">
    <property type="entry name" value="Jelly Rolls"/>
    <property type="match status" value="1"/>
</dbReference>
<reference evidence="2" key="1">
    <citation type="journal article" date="2014" name="Front. Microbiol.">
        <title>High frequency of phylogenetically diverse reductive dehalogenase-homologous genes in deep subseafloor sedimentary metagenomes.</title>
        <authorList>
            <person name="Kawai M."/>
            <person name="Futagami T."/>
            <person name="Toyoda A."/>
            <person name="Takaki Y."/>
            <person name="Nishi S."/>
            <person name="Hori S."/>
            <person name="Arai W."/>
            <person name="Tsubouchi T."/>
            <person name="Morono Y."/>
            <person name="Uchiyama I."/>
            <person name="Ito T."/>
            <person name="Fujiyama A."/>
            <person name="Inagaki F."/>
            <person name="Takami H."/>
        </authorList>
    </citation>
    <scope>NUCLEOTIDE SEQUENCE</scope>
    <source>
        <strain evidence="2">Expedition CK06-06</strain>
    </source>
</reference>
<dbReference type="AlphaFoldDB" id="X0ZG92"/>
<evidence type="ECO:0000259" key="1">
    <source>
        <dbReference type="Pfam" id="PF07883"/>
    </source>
</evidence>
<proteinExistence type="predicted"/>
<dbReference type="InterPro" id="IPR013096">
    <property type="entry name" value="Cupin_2"/>
</dbReference>
<sequence>MAEAHDVGVQFPGAPFMMEPKIIRAEELEEENHGDTKTTSILNIKDLKFNVSKIRKIGNNVKLGYDTESDVVYYVLEGEGDCIINGEKHHLKKGDLAFYPKGTKYKHLKGLVDCKIVMPE</sequence>
<comment type="caution">
    <text evidence="2">The sequence shown here is derived from an EMBL/GenBank/DDBJ whole genome shotgun (WGS) entry which is preliminary data.</text>
</comment>
<dbReference type="Pfam" id="PF07883">
    <property type="entry name" value="Cupin_2"/>
    <property type="match status" value="1"/>
</dbReference>
<dbReference type="InterPro" id="IPR011051">
    <property type="entry name" value="RmlC_Cupin_sf"/>
</dbReference>
<name>X0ZG92_9ZZZZ</name>
<protein>
    <recommendedName>
        <fullName evidence="1">Cupin type-2 domain-containing protein</fullName>
    </recommendedName>
</protein>
<gene>
    <name evidence="2" type="ORF">S01H4_15291</name>
</gene>
<dbReference type="SUPFAM" id="SSF51182">
    <property type="entry name" value="RmlC-like cupins"/>
    <property type="match status" value="1"/>
</dbReference>
<evidence type="ECO:0000313" key="2">
    <source>
        <dbReference type="EMBL" id="GAG68319.1"/>
    </source>
</evidence>
<dbReference type="EMBL" id="BART01006705">
    <property type="protein sequence ID" value="GAG68319.1"/>
    <property type="molecule type" value="Genomic_DNA"/>
</dbReference>
<feature type="domain" description="Cupin type-2" evidence="1">
    <location>
        <begin position="71"/>
        <end position="107"/>
    </location>
</feature>
<dbReference type="InterPro" id="IPR014710">
    <property type="entry name" value="RmlC-like_jellyroll"/>
</dbReference>
<accession>X0ZG92</accession>
<organism evidence="2">
    <name type="scientific">marine sediment metagenome</name>
    <dbReference type="NCBI Taxonomy" id="412755"/>
    <lineage>
        <taxon>unclassified sequences</taxon>
        <taxon>metagenomes</taxon>
        <taxon>ecological metagenomes</taxon>
    </lineage>
</organism>